<dbReference type="Proteomes" id="UP000034324">
    <property type="component" value="Unassembled WGS sequence"/>
</dbReference>
<feature type="domain" description="NAD-dependent epimerase/dehydratase" evidence="1">
    <location>
        <begin position="4"/>
        <end position="236"/>
    </location>
</feature>
<dbReference type="EMBL" id="LBVC01000023">
    <property type="protein sequence ID" value="KKQ78371.1"/>
    <property type="molecule type" value="Genomic_DNA"/>
</dbReference>
<comment type="caution">
    <text evidence="2">The sequence shown here is derived from an EMBL/GenBank/DDBJ whole genome shotgun (WGS) entry which is preliminary data.</text>
</comment>
<accession>A0A0G0NMP9</accession>
<dbReference type="PANTHER" id="PTHR43245">
    <property type="entry name" value="BIFUNCTIONAL POLYMYXIN RESISTANCE PROTEIN ARNA"/>
    <property type="match status" value="1"/>
</dbReference>
<proteinExistence type="predicted"/>
<dbReference type="Gene3D" id="3.40.50.720">
    <property type="entry name" value="NAD(P)-binding Rossmann-like Domain"/>
    <property type="match status" value="1"/>
</dbReference>
<evidence type="ECO:0000259" key="1">
    <source>
        <dbReference type="Pfam" id="PF01370"/>
    </source>
</evidence>
<evidence type="ECO:0000313" key="2">
    <source>
        <dbReference type="EMBL" id="KKQ78371.1"/>
    </source>
</evidence>
<dbReference type="CDD" id="cd08946">
    <property type="entry name" value="SDR_e"/>
    <property type="match status" value="1"/>
</dbReference>
<name>A0A0G0NMP9_9BACT</name>
<dbReference type="InterPro" id="IPR036291">
    <property type="entry name" value="NAD(P)-bd_dom_sf"/>
</dbReference>
<protein>
    <submittedName>
        <fullName evidence="2">UDP-Glucose 4-empimerase</fullName>
    </submittedName>
</protein>
<dbReference type="InterPro" id="IPR001509">
    <property type="entry name" value="Epimerase_deHydtase"/>
</dbReference>
<sequence length="342" mass="39027">MRRILVTGSDGYIGAVLINKLLEKGYEVTGLDTLFFKNSILGNYNPKYRLIKSDVRQIQNINLSKFDAVIHLAALSNDPMGEIDTVLTEEINYKATIDLAKKAKKEGIKRFIYSSSCSLYGVSKQEIVNENSKVNPLTAYAKSKVDSENELKKIADEKFCVCLPRNSTVFGYSPKFRDDLVVNNLITSAVALKKIFVKSDGTPWRPLIDVRDLANIFIDFLNIDSYLVNGQVINIGFNDSNYQVNDILKIIKEQVPLCAVIYTGEHGADTRSYRVSFDKFVSLFPSTKQEWPLQRSARDLIDKLEKLMFSEKDLNPNNYNRIEVLKRLISDEKIDKKLFWIH</sequence>
<dbReference type="PATRIC" id="fig|1618432.3.peg.367"/>
<dbReference type="Pfam" id="PF01370">
    <property type="entry name" value="Epimerase"/>
    <property type="match status" value="1"/>
</dbReference>
<dbReference type="InterPro" id="IPR050177">
    <property type="entry name" value="Lipid_A_modif_metabolic_enz"/>
</dbReference>
<gene>
    <name evidence="2" type="ORF">US99_C0023G0006</name>
</gene>
<dbReference type="SUPFAM" id="SSF51735">
    <property type="entry name" value="NAD(P)-binding Rossmann-fold domains"/>
    <property type="match status" value="1"/>
</dbReference>
<dbReference type="AlphaFoldDB" id="A0A0G0NMP9"/>
<organism evidence="2 3">
    <name type="scientific">Candidatus Daviesbacteria bacterium GW2011_GWF2_38_6</name>
    <dbReference type="NCBI Taxonomy" id="1618432"/>
    <lineage>
        <taxon>Bacteria</taxon>
        <taxon>Candidatus Daviesiibacteriota</taxon>
    </lineage>
</organism>
<evidence type="ECO:0000313" key="3">
    <source>
        <dbReference type="Proteomes" id="UP000034324"/>
    </source>
</evidence>
<dbReference type="PANTHER" id="PTHR43245:SF23">
    <property type="entry name" value="NAD(P)-BINDING DOMAIN-CONTAINING PROTEIN"/>
    <property type="match status" value="1"/>
</dbReference>
<reference evidence="2 3" key="1">
    <citation type="journal article" date="2015" name="Nature">
        <title>rRNA introns, odd ribosomes, and small enigmatic genomes across a large radiation of phyla.</title>
        <authorList>
            <person name="Brown C.T."/>
            <person name="Hug L.A."/>
            <person name="Thomas B.C."/>
            <person name="Sharon I."/>
            <person name="Castelle C.J."/>
            <person name="Singh A."/>
            <person name="Wilkins M.J."/>
            <person name="Williams K.H."/>
            <person name="Banfield J.F."/>
        </authorList>
    </citation>
    <scope>NUCLEOTIDE SEQUENCE [LARGE SCALE GENOMIC DNA]</scope>
</reference>